<evidence type="ECO:0000256" key="1">
    <source>
        <dbReference type="ARBA" id="ARBA00022555"/>
    </source>
</evidence>
<dbReference type="EC" id="2.8.1.13" evidence="9"/>
<dbReference type="Pfam" id="PF20258">
    <property type="entry name" value="tRNA_Me_trans_C"/>
    <property type="match status" value="1"/>
</dbReference>
<evidence type="ECO:0000259" key="11">
    <source>
        <dbReference type="Pfam" id="PF20259"/>
    </source>
</evidence>
<comment type="similarity">
    <text evidence="9">Belongs to the MnmA/TRMU family.</text>
</comment>
<keyword evidence="1 9" id="KW-0820">tRNA-binding</keyword>
<dbReference type="Gene3D" id="2.40.30.10">
    <property type="entry name" value="Translation factors"/>
    <property type="match status" value="1"/>
</dbReference>
<evidence type="ECO:0000313" key="13">
    <source>
        <dbReference type="Proteomes" id="UP000703590"/>
    </source>
</evidence>
<keyword evidence="3 9" id="KW-0819">tRNA processing</keyword>
<dbReference type="PANTHER" id="PTHR11933">
    <property type="entry name" value="TRNA 5-METHYLAMINOMETHYL-2-THIOURIDYLATE -METHYLTRANSFERASE"/>
    <property type="match status" value="1"/>
</dbReference>
<feature type="site" description="Interaction with tRNA" evidence="9">
    <location>
        <position position="324"/>
    </location>
</feature>
<evidence type="ECO:0000256" key="8">
    <source>
        <dbReference type="ARBA" id="ARBA00051542"/>
    </source>
</evidence>
<dbReference type="Pfam" id="PF03054">
    <property type="entry name" value="tRNA_Me_trans"/>
    <property type="match status" value="1"/>
</dbReference>
<feature type="domain" description="tRNA-specific 2-thiouridylase MnmA-like C-terminal" evidence="10">
    <location>
        <begin position="281"/>
        <end position="339"/>
    </location>
</feature>
<keyword evidence="4 9" id="KW-0547">Nucleotide-binding</keyword>
<organism evidence="12 13">
    <name type="scientific">Sulfurospirillum tamanense</name>
    <dbReference type="NCBI Taxonomy" id="2813362"/>
    <lineage>
        <taxon>Bacteria</taxon>
        <taxon>Pseudomonadati</taxon>
        <taxon>Campylobacterota</taxon>
        <taxon>Epsilonproteobacteria</taxon>
        <taxon>Campylobacterales</taxon>
        <taxon>Sulfurospirillaceae</taxon>
        <taxon>Sulfurospirillum</taxon>
    </lineage>
</organism>
<dbReference type="PANTHER" id="PTHR11933:SF5">
    <property type="entry name" value="MITOCHONDRIAL TRNA-SPECIFIC 2-THIOURIDYLASE 1"/>
    <property type="match status" value="1"/>
</dbReference>
<feature type="region of interest" description="Interaction with tRNA" evidence="9">
    <location>
        <begin position="292"/>
        <end position="293"/>
    </location>
</feature>
<protein>
    <recommendedName>
        <fullName evidence="9">tRNA-specific 2-thiouridylase MnmA</fullName>
        <ecNumber evidence="9">2.8.1.13</ecNumber>
    </recommendedName>
</protein>
<accession>A0ABS2WRZ4</accession>
<dbReference type="Proteomes" id="UP000703590">
    <property type="component" value="Unassembled WGS sequence"/>
</dbReference>
<keyword evidence="5 9" id="KW-0067">ATP-binding</keyword>
<evidence type="ECO:0000259" key="10">
    <source>
        <dbReference type="Pfam" id="PF20258"/>
    </source>
</evidence>
<dbReference type="Gene3D" id="2.30.30.280">
    <property type="entry name" value="Adenine nucleotide alpha hydrolases-like domains"/>
    <property type="match status" value="1"/>
</dbReference>
<dbReference type="EMBL" id="JAFHKK010000011">
    <property type="protein sequence ID" value="MBN2964382.1"/>
    <property type="molecule type" value="Genomic_DNA"/>
</dbReference>
<comment type="function">
    <text evidence="9">Catalyzes the 2-thiolation of uridine at the wobble position (U34) of tRNA, leading to the formation of s(2)U34.</text>
</comment>
<dbReference type="SUPFAM" id="SSF52402">
    <property type="entry name" value="Adenine nucleotide alpha hydrolases-like"/>
    <property type="match status" value="1"/>
</dbReference>
<dbReference type="CDD" id="cd01998">
    <property type="entry name" value="MnmA_TRMU-like"/>
    <property type="match status" value="1"/>
</dbReference>
<evidence type="ECO:0000256" key="9">
    <source>
        <dbReference type="HAMAP-Rule" id="MF_00144"/>
    </source>
</evidence>
<evidence type="ECO:0000256" key="2">
    <source>
        <dbReference type="ARBA" id="ARBA00022679"/>
    </source>
</evidence>
<feature type="binding site" evidence="9">
    <location>
        <position position="119"/>
    </location>
    <ligand>
        <name>ATP</name>
        <dbReference type="ChEBI" id="CHEBI:30616"/>
    </ligand>
</feature>
<dbReference type="InterPro" id="IPR046885">
    <property type="entry name" value="MnmA-like_C"/>
</dbReference>
<evidence type="ECO:0000256" key="3">
    <source>
        <dbReference type="ARBA" id="ARBA00022694"/>
    </source>
</evidence>
<feature type="domain" description="tRNA-specific 2-thiouridylase MnmA-like central" evidence="11">
    <location>
        <begin position="206"/>
        <end position="262"/>
    </location>
</feature>
<evidence type="ECO:0000256" key="7">
    <source>
        <dbReference type="ARBA" id="ARBA00023157"/>
    </source>
</evidence>
<reference evidence="13" key="2">
    <citation type="submission" date="2021-02" db="EMBL/GenBank/DDBJ databases">
        <title>Sulfurospirillum tamanensis sp. nov.</title>
        <authorList>
            <person name="Merkel A.Y."/>
        </authorList>
    </citation>
    <scope>NUCLEOTIDE SEQUENCE [LARGE SCALE GENOMIC DNA]</scope>
    <source>
        <strain evidence="13">T05b</strain>
    </source>
</reference>
<dbReference type="Pfam" id="PF20259">
    <property type="entry name" value="tRNA_Me_trans_M"/>
    <property type="match status" value="1"/>
</dbReference>
<proteinExistence type="inferred from homology"/>
<dbReference type="GO" id="GO:0103016">
    <property type="term" value="F:tRNA-uridine 2-sulfurtransferase activity"/>
    <property type="evidence" value="ECO:0007669"/>
    <property type="project" value="UniProtKB-EC"/>
</dbReference>
<comment type="caution">
    <text evidence="9">Lacks conserved residue(s) required for the propagation of feature annotation.</text>
</comment>
<feature type="active site" description="Cysteine persulfide intermediate" evidence="9">
    <location>
        <position position="190"/>
    </location>
</feature>
<keyword evidence="2 9" id="KW-0808">Transferase</keyword>
<feature type="active site" description="Nucleophile" evidence="9">
    <location>
        <position position="95"/>
    </location>
</feature>
<evidence type="ECO:0000256" key="5">
    <source>
        <dbReference type="ARBA" id="ARBA00022840"/>
    </source>
</evidence>
<dbReference type="NCBIfam" id="TIGR00420">
    <property type="entry name" value="trmU"/>
    <property type="match status" value="1"/>
</dbReference>
<feature type="binding site" evidence="9">
    <location>
        <begin position="9"/>
        <end position="16"/>
    </location>
    <ligand>
        <name>ATP</name>
        <dbReference type="ChEBI" id="CHEBI:30616"/>
    </ligand>
</feature>
<dbReference type="RefSeq" id="WP_205458934.1">
    <property type="nucleotide sequence ID" value="NZ_JAFHKK010000011.1"/>
</dbReference>
<dbReference type="Gene3D" id="3.40.50.620">
    <property type="entry name" value="HUPs"/>
    <property type="match status" value="1"/>
</dbReference>
<name>A0ABS2WRZ4_9BACT</name>
<dbReference type="InterPro" id="IPR014729">
    <property type="entry name" value="Rossmann-like_a/b/a_fold"/>
</dbReference>
<dbReference type="InterPro" id="IPR004506">
    <property type="entry name" value="MnmA-like"/>
</dbReference>
<reference evidence="12 13" key="1">
    <citation type="submission" date="2021-02" db="EMBL/GenBank/DDBJ databases">
        <title>Sulfurospirillum tamanensis sp. nov.</title>
        <authorList>
            <person name="Frolova A."/>
            <person name="Merkel A."/>
            <person name="Slobodkin A."/>
        </authorList>
    </citation>
    <scope>NUCLEOTIDE SEQUENCE [LARGE SCALE GENOMIC DNA]</scope>
    <source>
        <strain evidence="12 13">T05b</strain>
    </source>
</reference>
<keyword evidence="7" id="KW-1015">Disulfide bond</keyword>
<dbReference type="InterPro" id="IPR023382">
    <property type="entry name" value="MnmA-like_central_sf"/>
</dbReference>
<keyword evidence="6 9" id="KW-0694">RNA-binding</keyword>
<dbReference type="NCBIfam" id="NF001138">
    <property type="entry name" value="PRK00143.1"/>
    <property type="match status" value="1"/>
</dbReference>
<evidence type="ECO:0000313" key="12">
    <source>
        <dbReference type="EMBL" id="MBN2964382.1"/>
    </source>
</evidence>
<keyword evidence="9" id="KW-0963">Cytoplasm</keyword>
<feature type="site" description="Interaction with tRNA" evidence="9">
    <location>
        <position position="120"/>
    </location>
</feature>
<reference evidence="12 13" key="3">
    <citation type="submission" date="2021-02" db="EMBL/GenBank/DDBJ databases">
        <authorList>
            <person name="Merkel A.Y."/>
        </authorList>
    </citation>
    <scope>NUCLEOTIDE SEQUENCE [LARGE SCALE GENOMIC DNA]</scope>
    <source>
        <strain evidence="12 13">T05b</strain>
    </source>
</reference>
<evidence type="ECO:0000256" key="4">
    <source>
        <dbReference type="ARBA" id="ARBA00022741"/>
    </source>
</evidence>
<comment type="subcellular location">
    <subcellularLocation>
        <location evidence="9">Cytoplasm</location>
    </subcellularLocation>
</comment>
<feature type="binding site" evidence="9">
    <location>
        <position position="35"/>
    </location>
    <ligand>
        <name>ATP</name>
        <dbReference type="ChEBI" id="CHEBI:30616"/>
    </ligand>
</feature>
<dbReference type="HAMAP" id="MF_00144">
    <property type="entry name" value="tRNA_thiouridyl_MnmA"/>
    <property type="match status" value="1"/>
</dbReference>
<sequence>MKKTKVAALLSGGIDSSYTAYLLKEAGYEVEGVYLKLHEDESKHAINIANVEKVGEFLDIKTHVIDAKAEFKKVVYDAFVASYEAGLTPNPCALCNPHMKFGLALRKALEMGCEKIATGHYAQVKNGRIAEAVDESKDQSYFLFGISQEAIERVIFPLGGLIKEELKPIALEKLPWLGSLQTYKESQDVCFIANDYMEILRLHVKADEPGTVTDQEGNTVGTHQGYMHYTVGKRRGFRIDGAHEPHYVLRTDPKTNTVVVGKKEELQTTFVRAKNLSLPVDFKEGEYGIKVRYRSPKVRAHVRLLGEEIIAQLQEPVYGVAAGQALVVYEEDRVLGGGWLE</sequence>
<dbReference type="InterPro" id="IPR046884">
    <property type="entry name" value="MnmA-like_central"/>
</dbReference>
<gene>
    <name evidence="9 12" type="primary">mnmA</name>
    <name evidence="12" type="ORF">JWV37_06290</name>
</gene>
<keyword evidence="13" id="KW-1185">Reference proteome</keyword>
<comment type="catalytic activity">
    <reaction evidence="8 9">
        <text>S-sulfanyl-L-cysteinyl-[protein] + uridine(34) in tRNA + AH2 + ATP = 2-thiouridine(34) in tRNA + L-cysteinyl-[protein] + A + AMP + diphosphate + H(+)</text>
        <dbReference type="Rhea" id="RHEA:47032"/>
        <dbReference type="Rhea" id="RHEA-COMP:10131"/>
        <dbReference type="Rhea" id="RHEA-COMP:11726"/>
        <dbReference type="Rhea" id="RHEA-COMP:11727"/>
        <dbReference type="Rhea" id="RHEA-COMP:11728"/>
        <dbReference type="ChEBI" id="CHEBI:13193"/>
        <dbReference type="ChEBI" id="CHEBI:15378"/>
        <dbReference type="ChEBI" id="CHEBI:17499"/>
        <dbReference type="ChEBI" id="CHEBI:29950"/>
        <dbReference type="ChEBI" id="CHEBI:30616"/>
        <dbReference type="ChEBI" id="CHEBI:33019"/>
        <dbReference type="ChEBI" id="CHEBI:61963"/>
        <dbReference type="ChEBI" id="CHEBI:65315"/>
        <dbReference type="ChEBI" id="CHEBI:87170"/>
        <dbReference type="ChEBI" id="CHEBI:456215"/>
        <dbReference type="EC" id="2.8.1.13"/>
    </reaction>
</comment>
<feature type="region of interest" description="Interaction with tRNA" evidence="9">
    <location>
        <begin position="137"/>
        <end position="139"/>
    </location>
</feature>
<comment type="caution">
    <text evidence="12">The sequence shown here is derived from an EMBL/GenBank/DDBJ whole genome shotgun (WGS) entry which is preliminary data.</text>
</comment>
<evidence type="ECO:0000256" key="6">
    <source>
        <dbReference type="ARBA" id="ARBA00022884"/>
    </source>
</evidence>